<keyword evidence="6 7" id="KW-0472">Membrane</keyword>
<dbReference type="PANTHER" id="PTHR30576">
    <property type="entry name" value="COLANIC BIOSYNTHESIS UDP-GLUCOSE LIPID CARRIER TRANSFERASE"/>
    <property type="match status" value="1"/>
</dbReference>
<feature type="transmembrane region" description="Helical" evidence="7">
    <location>
        <begin position="76"/>
        <end position="97"/>
    </location>
</feature>
<reference evidence="9 10" key="1">
    <citation type="submission" date="2023-12" db="EMBL/GenBank/DDBJ databases">
        <title>A. evansii MAY27, complete genome.</title>
        <authorList>
            <person name="Wang Y."/>
        </authorList>
    </citation>
    <scope>NUCLEOTIDE SEQUENCE [LARGE SCALE GENOMIC DNA]</scope>
    <source>
        <strain evidence="9 10">MAY27</strain>
    </source>
</reference>
<evidence type="ECO:0000256" key="7">
    <source>
        <dbReference type="SAM" id="Phobius"/>
    </source>
</evidence>
<comment type="subcellular location">
    <subcellularLocation>
        <location evidence="1">Membrane</location>
        <topology evidence="1">Multi-pass membrane protein</topology>
    </subcellularLocation>
</comment>
<dbReference type="GO" id="GO:0089702">
    <property type="term" value="F:undecaprenyl-phosphate glucose phosphotransferase activity"/>
    <property type="evidence" value="ECO:0007669"/>
    <property type="project" value="UniProtKB-EC"/>
</dbReference>
<keyword evidence="10" id="KW-1185">Reference proteome</keyword>
<dbReference type="Pfam" id="PF13727">
    <property type="entry name" value="CoA_binding_3"/>
    <property type="match status" value="1"/>
</dbReference>
<dbReference type="PANTHER" id="PTHR30576:SF21">
    <property type="entry name" value="UDP-GLUCOSE:UNDECAPRENYL-PHOSPHATE GLUCOSE-1-PHOSPHATE TRANSFERASE"/>
    <property type="match status" value="1"/>
</dbReference>
<feature type="transmembrane region" description="Helical" evidence="7">
    <location>
        <begin position="12"/>
        <end position="32"/>
    </location>
</feature>
<evidence type="ECO:0000256" key="1">
    <source>
        <dbReference type="ARBA" id="ARBA00004141"/>
    </source>
</evidence>
<dbReference type="SUPFAM" id="SSF51735">
    <property type="entry name" value="NAD(P)-binding Rossmann-fold domains"/>
    <property type="match status" value="1"/>
</dbReference>
<evidence type="ECO:0000256" key="4">
    <source>
        <dbReference type="ARBA" id="ARBA00022692"/>
    </source>
</evidence>
<evidence type="ECO:0000256" key="6">
    <source>
        <dbReference type="ARBA" id="ARBA00023136"/>
    </source>
</evidence>
<keyword evidence="3 9" id="KW-0808">Transferase</keyword>
<feature type="domain" description="Bacterial sugar transferase" evidence="8">
    <location>
        <begin position="303"/>
        <end position="487"/>
    </location>
</feature>
<dbReference type="EC" id="2.7.8.31" evidence="9"/>
<proteinExistence type="inferred from homology"/>
<gene>
    <name evidence="9" type="ORF">U5817_13730</name>
</gene>
<evidence type="ECO:0000259" key="8">
    <source>
        <dbReference type="Pfam" id="PF02397"/>
    </source>
</evidence>
<feature type="transmembrane region" description="Helical" evidence="7">
    <location>
        <begin position="137"/>
        <end position="159"/>
    </location>
</feature>
<feature type="transmembrane region" description="Helical" evidence="7">
    <location>
        <begin position="308"/>
        <end position="329"/>
    </location>
</feature>
<dbReference type="NCBIfam" id="TIGR03025">
    <property type="entry name" value="EPS_sugtrans"/>
    <property type="match status" value="1"/>
</dbReference>
<sequence length="493" mass="54958">MYVCYAMCYAWLLNVNAVCLSKLLAAPFIMFASSYKQGTFWRGSLSAARAIESFLDPVAATALLFAVATVCGERFGPPYVIVGLISFSLTFPGDFCLRDTTRRMVRKTLTSWLLIAAVLLAFGHASGYVHYFAEEVVFVWLASLPLAWLVTRCAARLLLSQMMSSELRQRRAVVVGCNETGLRLAGELAHDPFNGISFAGFFDDRGRERLDGIGDSPLLGRIGELAQFVKQHAVDHIYVALPMASQPRILRLLDDLKDTTASIYFAPDIFLTDLIQGRVDHVCGMPVVAVCETPFTGFDGFAKRVSDIFLSLLILALIAPVMIAVAIAVKLSSPGPIIFRQRRYGLDGKEIVVYKFRSMTSCDDGSEVKQATRGDQRITRVGAILRKTSLDELPQFINVLQGRMSIVGPRPHAVAHNETYRKLIKGYMVRHKVKPGITGWAQVCGYRGETDTIEKMEGRIEYDLEYLRTWSLSLDLWIIVKTVLLVVRDRNAY</sequence>
<dbReference type="Gene3D" id="3.40.50.720">
    <property type="entry name" value="NAD(P)-binding Rossmann-like Domain"/>
    <property type="match status" value="1"/>
</dbReference>
<accession>A0ABZ1AH68</accession>
<dbReference type="InterPro" id="IPR017475">
    <property type="entry name" value="EPS_sugar_tfrase"/>
</dbReference>
<dbReference type="Proteomes" id="UP001626593">
    <property type="component" value="Chromosome"/>
</dbReference>
<evidence type="ECO:0000256" key="3">
    <source>
        <dbReference type="ARBA" id="ARBA00022679"/>
    </source>
</evidence>
<comment type="similarity">
    <text evidence="2">Belongs to the bacterial sugar transferase family.</text>
</comment>
<dbReference type="RefSeq" id="WP_407277715.1">
    <property type="nucleotide sequence ID" value="NZ_CP141259.1"/>
</dbReference>
<evidence type="ECO:0000313" key="9">
    <source>
        <dbReference type="EMBL" id="WRL44269.1"/>
    </source>
</evidence>
<evidence type="ECO:0000256" key="5">
    <source>
        <dbReference type="ARBA" id="ARBA00022989"/>
    </source>
</evidence>
<keyword evidence="5 7" id="KW-1133">Transmembrane helix</keyword>
<name>A0ABZ1AH68_AROEV</name>
<organism evidence="9 10">
    <name type="scientific">Aromatoleum evansii</name>
    <name type="common">Azoarcus evansii</name>
    <dbReference type="NCBI Taxonomy" id="59406"/>
    <lineage>
        <taxon>Bacteria</taxon>
        <taxon>Pseudomonadati</taxon>
        <taxon>Pseudomonadota</taxon>
        <taxon>Betaproteobacteria</taxon>
        <taxon>Rhodocyclales</taxon>
        <taxon>Rhodocyclaceae</taxon>
        <taxon>Aromatoleum</taxon>
    </lineage>
</organism>
<dbReference type="Pfam" id="PF02397">
    <property type="entry name" value="Bac_transf"/>
    <property type="match status" value="1"/>
</dbReference>
<evidence type="ECO:0000256" key="2">
    <source>
        <dbReference type="ARBA" id="ARBA00006464"/>
    </source>
</evidence>
<feature type="transmembrane region" description="Helical" evidence="7">
    <location>
        <begin position="109"/>
        <end position="131"/>
    </location>
</feature>
<keyword evidence="4 7" id="KW-0812">Transmembrane</keyword>
<dbReference type="InterPro" id="IPR017473">
    <property type="entry name" value="Undecaprenyl-P_gluc_Ptfrase"/>
</dbReference>
<protein>
    <submittedName>
        <fullName evidence="9">Undecaprenyl-phosphate glucose phosphotransferase</fullName>
        <ecNumber evidence="9">2.7.8.31</ecNumber>
    </submittedName>
</protein>
<evidence type="ECO:0000313" key="10">
    <source>
        <dbReference type="Proteomes" id="UP001626593"/>
    </source>
</evidence>
<dbReference type="InterPro" id="IPR036291">
    <property type="entry name" value="NAD(P)-bd_dom_sf"/>
</dbReference>
<dbReference type="EMBL" id="CP141259">
    <property type="protein sequence ID" value="WRL44269.1"/>
    <property type="molecule type" value="Genomic_DNA"/>
</dbReference>
<dbReference type="InterPro" id="IPR003362">
    <property type="entry name" value="Bact_transf"/>
</dbReference>
<dbReference type="NCBIfam" id="TIGR03023">
    <property type="entry name" value="WcaJ_sugtrans"/>
    <property type="match status" value="1"/>
</dbReference>